<name>A0A2T6BQ62_9FLAO</name>
<gene>
    <name evidence="1" type="ORF">C8N46_1177</name>
</gene>
<dbReference type="Proteomes" id="UP000244090">
    <property type="component" value="Unassembled WGS sequence"/>
</dbReference>
<organism evidence="1 2">
    <name type="scientific">Kordia periserrulae</name>
    <dbReference type="NCBI Taxonomy" id="701523"/>
    <lineage>
        <taxon>Bacteria</taxon>
        <taxon>Pseudomonadati</taxon>
        <taxon>Bacteroidota</taxon>
        <taxon>Flavobacteriia</taxon>
        <taxon>Flavobacteriales</taxon>
        <taxon>Flavobacteriaceae</taxon>
        <taxon>Kordia</taxon>
    </lineage>
</organism>
<keyword evidence="2" id="KW-1185">Reference proteome</keyword>
<dbReference type="AlphaFoldDB" id="A0A2T6BQ62"/>
<protein>
    <submittedName>
        <fullName evidence="1">Uncharacterized protein</fullName>
    </submittedName>
</protein>
<evidence type="ECO:0000313" key="2">
    <source>
        <dbReference type="Proteomes" id="UP000244090"/>
    </source>
</evidence>
<dbReference type="OrthoDB" id="1191133at2"/>
<dbReference type="EMBL" id="QBKT01000017">
    <property type="protein sequence ID" value="PTX58231.1"/>
    <property type="molecule type" value="Genomic_DNA"/>
</dbReference>
<evidence type="ECO:0000313" key="1">
    <source>
        <dbReference type="EMBL" id="PTX58231.1"/>
    </source>
</evidence>
<accession>A0A2T6BQ62</accession>
<dbReference type="RefSeq" id="WP_108116870.1">
    <property type="nucleotide sequence ID" value="NZ_QBKT01000017.1"/>
</dbReference>
<reference evidence="1 2" key="1">
    <citation type="submission" date="2018-04" db="EMBL/GenBank/DDBJ databases">
        <title>Genomic Encyclopedia of Archaeal and Bacterial Type Strains, Phase II (KMG-II): from individual species to whole genera.</title>
        <authorList>
            <person name="Goeker M."/>
        </authorList>
    </citation>
    <scope>NUCLEOTIDE SEQUENCE [LARGE SCALE GENOMIC DNA]</scope>
    <source>
        <strain evidence="1 2">DSM 25731</strain>
    </source>
</reference>
<comment type="caution">
    <text evidence="1">The sequence shown here is derived from an EMBL/GenBank/DDBJ whole genome shotgun (WGS) entry which is preliminary data.</text>
</comment>
<proteinExistence type="predicted"/>
<sequence>MRKQILNLGKVLSKSEQKQIFGGFDDPGSHYTVTCSAGGGGNVNSIDEANDLIKKCWAKGGTAMIRSND</sequence>